<keyword evidence="2" id="KW-0342">GTP-binding</keyword>
<proteinExistence type="predicted"/>
<dbReference type="Proteomes" id="UP000695000">
    <property type="component" value="Unplaced"/>
</dbReference>
<dbReference type="Gene3D" id="3.40.50.300">
    <property type="entry name" value="P-loop containing nucleotide triphosphate hydrolases"/>
    <property type="match status" value="1"/>
</dbReference>
<dbReference type="Pfam" id="PF00071">
    <property type="entry name" value="Ras"/>
    <property type="match status" value="1"/>
</dbReference>
<sequence>MKHKWKTPNLVALSPYTTYHRTHISHTSHIMSKPVKITVVGDGAVGKTCLLIGYTKKKYNDKYIPTVFENYADNITVDGIKHNVTLWDTAGQEDYERLRPLSYPNTTCFLLCYSISHKDSYLNVKTKWAPEIRHHMPHAPIILVGTKSDLRQEDVPNLILLTEKDGKKMKAAIKAEGFYECSAKLLKGLDEVIAGAVRCSIKSRASRKTRASNCILL</sequence>
<dbReference type="SUPFAM" id="SSF52540">
    <property type="entry name" value="P-loop containing nucleoside triphosphate hydrolases"/>
    <property type="match status" value="1"/>
</dbReference>
<dbReference type="PROSITE" id="PS51419">
    <property type="entry name" value="RAB"/>
    <property type="match status" value="1"/>
</dbReference>
<dbReference type="GeneID" id="108562902"/>
<reference evidence="4" key="1">
    <citation type="submission" date="2025-08" db="UniProtKB">
        <authorList>
            <consortium name="RefSeq"/>
        </authorList>
    </citation>
    <scope>IDENTIFICATION</scope>
    <source>
        <tissue evidence="4">Whole Larva</tissue>
    </source>
</reference>
<evidence type="ECO:0000256" key="1">
    <source>
        <dbReference type="ARBA" id="ARBA00022741"/>
    </source>
</evidence>
<evidence type="ECO:0000313" key="4">
    <source>
        <dbReference type="RefSeq" id="XP_017776895.1"/>
    </source>
</evidence>
<dbReference type="PROSITE" id="PS51421">
    <property type="entry name" value="RAS"/>
    <property type="match status" value="1"/>
</dbReference>
<keyword evidence="3" id="KW-1185">Reference proteome</keyword>
<evidence type="ECO:0000256" key="2">
    <source>
        <dbReference type="ARBA" id="ARBA00023134"/>
    </source>
</evidence>
<organism evidence="3 4">
    <name type="scientific">Nicrophorus vespilloides</name>
    <name type="common">Boreal carrion beetle</name>
    <dbReference type="NCBI Taxonomy" id="110193"/>
    <lineage>
        <taxon>Eukaryota</taxon>
        <taxon>Metazoa</taxon>
        <taxon>Ecdysozoa</taxon>
        <taxon>Arthropoda</taxon>
        <taxon>Hexapoda</taxon>
        <taxon>Insecta</taxon>
        <taxon>Pterygota</taxon>
        <taxon>Neoptera</taxon>
        <taxon>Endopterygota</taxon>
        <taxon>Coleoptera</taxon>
        <taxon>Polyphaga</taxon>
        <taxon>Staphyliniformia</taxon>
        <taxon>Silphidae</taxon>
        <taxon>Nicrophorinae</taxon>
        <taxon>Nicrophorus</taxon>
    </lineage>
</organism>
<dbReference type="PRINTS" id="PR00449">
    <property type="entry name" value="RASTRNSFRMNG"/>
</dbReference>
<dbReference type="InterPro" id="IPR001806">
    <property type="entry name" value="Small_GTPase"/>
</dbReference>
<dbReference type="InterPro" id="IPR027417">
    <property type="entry name" value="P-loop_NTPase"/>
</dbReference>
<dbReference type="CDD" id="cd00157">
    <property type="entry name" value="Rho"/>
    <property type="match status" value="1"/>
</dbReference>
<dbReference type="PANTHER" id="PTHR24072">
    <property type="entry name" value="RHO FAMILY GTPASE"/>
    <property type="match status" value="1"/>
</dbReference>
<gene>
    <name evidence="4" type="primary">LOC108562902</name>
</gene>
<dbReference type="SMART" id="SM00175">
    <property type="entry name" value="RAB"/>
    <property type="match status" value="1"/>
</dbReference>
<keyword evidence="1" id="KW-0547">Nucleotide-binding</keyword>
<protein>
    <submittedName>
        <fullName evidence="4">Ras-like GTP-binding protein RhoL isoform X1</fullName>
    </submittedName>
</protein>
<name>A0ABM1MQP5_NICVS</name>
<dbReference type="NCBIfam" id="TIGR00231">
    <property type="entry name" value="small_GTP"/>
    <property type="match status" value="1"/>
</dbReference>
<dbReference type="PROSITE" id="PS51420">
    <property type="entry name" value="RHO"/>
    <property type="match status" value="1"/>
</dbReference>
<dbReference type="InterPro" id="IPR003578">
    <property type="entry name" value="Small_GTPase_Rho"/>
</dbReference>
<dbReference type="SMART" id="SM00174">
    <property type="entry name" value="RHO"/>
    <property type="match status" value="1"/>
</dbReference>
<accession>A0ABM1MQP5</accession>
<dbReference type="SMART" id="SM00173">
    <property type="entry name" value="RAS"/>
    <property type="match status" value="1"/>
</dbReference>
<dbReference type="RefSeq" id="XP_017776895.1">
    <property type="nucleotide sequence ID" value="XM_017921406.1"/>
</dbReference>
<dbReference type="InterPro" id="IPR005225">
    <property type="entry name" value="Small_GTP-bd"/>
</dbReference>
<evidence type="ECO:0000313" key="3">
    <source>
        <dbReference type="Proteomes" id="UP000695000"/>
    </source>
</evidence>